<keyword evidence="1" id="KW-0472">Membrane</keyword>
<evidence type="ECO:0000313" key="4">
    <source>
        <dbReference type="Proteomes" id="UP000008332"/>
    </source>
</evidence>
<dbReference type="KEGG" id="rfr:Rfer_0103"/>
<dbReference type="HOGENOM" id="CLU_035211_0_1_4"/>
<keyword evidence="1" id="KW-1133">Transmembrane helix</keyword>
<dbReference type="Proteomes" id="UP000008332">
    <property type="component" value="Chromosome"/>
</dbReference>
<name>Q223D9_ALBFT</name>
<evidence type="ECO:0000256" key="1">
    <source>
        <dbReference type="SAM" id="Phobius"/>
    </source>
</evidence>
<reference evidence="4" key="1">
    <citation type="submission" date="2006-02" db="EMBL/GenBank/DDBJ databases">
        <title>Complete sequence of chromosome of Rhodoferax ferrireducens DSM 15236.</title>
        <authorList>
            <person name="Copeland A."/>
            <person name="Lucas S."/>
            <person name="Lapidus A."/>
            <person name="Barry K."/>
            <person name="Detter J.C."/>
            <person name="Glavina del Rio T."/>
            <person name="Hammon N."/>
            <person name="Israni S."/>
            <person name="Pitluck S."/>
            <person name="Brettin T."/>
            <person name="Bruce D."/>
            <person name="Han C."/>
            <person name="Tapia R."/>
            <person name="Gilna P."/>
            <person name="Kiss H."/>
            <person name="Schmutz J."/>
            <person name="Larimer F."/>
            <person name="Land M."/>
            <person name="Kyrpides N."/>
            <person name="Ivanova N."/>
            <person name="Richardson P."/>
        </authorList>
    </citation>
    <scope>NUCLEOTIDE SEQUENCE [LARGE SCALE GENOMIC DNA]</scope>
    <source>
        <strain evidence="4">ATCC BAA-621 / DSM 15236 / T118</strain>
    </source>
</reference>
<dbReference type="AlphaFoldDB" id="Q223D9"/>
<protein>
    <recommendedName>
        <fullName evidence="2">TPM domain-containing protein</fullName>
    </recommendedName>
</protein>
<feature type="transmembrane region" description="Helical" evidence="1">
    <location>
        <begin position="197"/>
        <end position="216"/>
    </location>
</feature>
<keyword evidence="4" id="KW-1185">Reference proteome</keyword>
<dbReference type="PANTHER" id="PTHR30373:SF2">
    <property type="entry name" value="UPF0603 PROTEIN YGCG"/>
    <property type="match status" value="1"/>
</dbReference>
<dbReference type="OrthoDB" id="9810918at2"/>
<gene>
    <name evidence="3" type="ordered locus">Rfer_0103</name>
</gene>
<dbReference type="STRING" id="338969.Rfer_0103"/>
<evidence type="ECO:0000313" key="3">
    <source>
        <dbReference type="EMBL" id="ABD67864.1"/>
    </source>
</evidence>
<proteinExistence type="predicted"/>
<dbReference type="Pfam" id="PF04536">
    <property type="entry name" value="TPM_phosphatase"/>
    <property type="match status" value="1"/>
</dbReference>
<dbReference type="PANTHER" id="PTHR30373">
    <property type="entry name" value="UPF0603 PROTEIN YGCG"/>
    <property type="match status" value="1"/>
</dbReference>
<feature type="domain" description="TPM" evidence="2">
    <location>
        <begin position="48"/>
        <end position="171"/>
    </location>
</feature>
<organism evidence="3 4">
    <name type="scientific">Albidiferax ferrireducens (strain ATCC BAA-621 / DSM 15236 / T118)</name>
    <name type="common">Rhodoferax ferrireducens</name>
    <dbReference type="NCBI Taxonomy" id="338969"/>
    <lineage>
        <taxon>Bacteria</taxon>
        <taxon>Pseudomonadati</taxon>
        <taxon>Pseudomonadota</taxon>
        <taxon>Betaproteobacteria</taxon>
        <taxon>Burkholderiales</taxon>
        <taxon>Comamonadaceae</taxon>
        <taxon>Rhodoferax</taxon>
    </lineage>
</organism>
<dbReference type="eggNOG" id="COG1512">
    <property type="taxonomic scope" value="Bacteria"/>
</dbReference>
<keyword evidence="1" id="KW-0812">Transmembrane</keyword>
<dbReference type="Gene3D" id="3.10.310.50">
    <property type="match status" value="1"/>
</dbReference>
<dbReference type="InterPro" id="IPR007621">
    <property type="entry name" value="TPM_dom"/>
</dbReference>
<feature type="transmembrane region" description="Helical" evidence="1">
    <location>
        <begin position="228"/>
        <end position="256"/>
    </location>
</feature>
<accession>Q223D9</accession>
<evidence type="ECO:0000259" key="2">
    <source>
        <dbReference type="Pfam" id="PF04536"/>
    </source>
</evidence>
<dbReference type="RefSeq" id="WP_011462437.1">
    <property type="nucleotide sequence ID" value="NC_007908.1"/>
</dbReference>
<sequence length="306" mass="31426">MRPLFLLQRWPAQLRRLGRWLAVASVGLLLLLSQAQAQLAVPTLVAHVMDATGTLNAVQVQQLEAKLTAFEQSRGTQMVLLLVPTTQPEDIASYSNRVANSWKIGRKEIGDGLLLVVAKDDRRVRIEVAKTLEGAIPDLAAKRVIDQAITPRFKQGDFAGGLDAAVDQLMALIKGEALPVPVAAVRGVKNGFQWTDLAIFMFFAVPVVGAVARSIFGTKLGSLATGGLVGGIALLVTASLAIAALAALVGFVFALFSGLMPGGGRGVGRHGGWGAGGGGFGGGFGGGGFGSGGGGDFGGGGASGRW</sequence>
<dbReference type="EMBL" id="CP000267">
    <property type="protein sequence ID" value="ABD67864.1"/>
    <property type="molecule type" value="Genomic_DNA"/>
</dbReference>